<keyword evidence="2" id="KW-1185">Reference proteome</keyword>
<gene>
    <name evidence="1" type="ORF">MML48_7g00016524</name>
</gene>
<proteinExistence type="predicted"/>
<accession>A0ACB9SSK6</accession>
<dbReference type="Proteomes" id="UP001056778">
    <property type="component" value="Chromosome 7"/>
</dbReference>
<organism evidence="1 2">
    <name type="scientific">Holotrichia oblita</name>
    <name type="common">Chafer beetle</name>
    <dbReference type="NCBI Taxonomy" id="644536"/>
    <lineage>
        <taxon>Eukaryota</taxon>
        <taxon>Metazoa</taxon>
        <taxon>Ecdysozoa</taxon>
        <taxon>Arthropoda</taxon>
        <taxon>Hexapoda</taxon>
        <taxon>Insecta</taxon>
        <taxon>Pterygota</taxon>
        <taxon>Neoptera</taxon>
        <taxon>Endopterygota</taxon>
        <taxon>Coleoptera</taxon>
        <taxon>Polyphaga</taxon>
        <taxon>Scarabaeiformia</taxon>
        <taxon>Scarabaeidae</taxon>
        <taxon>Melolonthinae</taxon>
        <taxon>Holotrichia</taxon>
    </lineage>
</organism>
<dbReference type="EMBL" id="CM043021">
    <property type="protein sequence ID" value="KAI4457581.1"/>
    <property type="molecule type" value="Genomic_DNA"/>
</dbReference>
<evidence type="ECO:0000313" key="2">
    <source>
        <dbReference type="Proteomes" id="UP001056778"/>
    </source>
</evidence>
<name>A0ACB9SSK6_HOLOL</name>
<reference evidence="1" key="1">
    <citation type="submission" date="2022-04" db="EMBL/GenBank/DDBJ databases">
        <title>Chromosome-scale genome assembly of Holotrichia oblita Faldermann.</title>
        <authorList>
            <person name="Rongchong L."/>
        </authorList>
    </citation>
    <scope>NUCLEOTIDE SEQUENCE</scope>
    <source>
        <strain evidence="1">81SQS9</strain>
    </source>
</reference>
<protein>
    <submittedName>
        <fullName evidence="1">Atilla isoform b-related-related</fullName>
    </submittedName>
</protein>
<evidence type="ECO:0000313" key="1">
    <source>
        <dbReference type="EMBL" id="KAI4457581.1"/>
    </source>
</evidence>
<comment type="caution">
    <text evidence="1">The sequence shown here is derived from an EMBL/GenBank/DDBJ whole genome shotgun (WGS) entry which is preliminary data.</text>
</comment>
<sequence length="202" mass="23814">MVEVQVLLDEAIVDALTSRVVIANFLREIRLSALWCYQCVSNEPGCGREFNWWWHWTKICPEDDDICVKIIERKDSQEVITRACLSTIRGYRTDIPADHYEGCRTAPIDYQLGHYVNNSIKELDVHRYLHYFERYDRNFIQTYSGQSEAPATKVRPTRTKPPDLKIQLLLTIILDKIKQHYKSIIDFLLIITDRSIEFVQFD</sequence>